<evidence type="ECO:0000256" key="2">
    <source>
        <dbReference type="ARBA" id="ARBA00022747"/>
    </source>
</evidence>
<dbReference type="InterPro" id="IPR052021">
    <property type="entry name" value="Type-I_RS_S_subunit"/>
</dbReference>
<dbReference type="Gene3D" id="1.10.287.1120">
    <property type="entry name" value="Bipartite methylase S protein"/>
    <property type="match status" value="1"/>
</dbReference>
<evidence type="ECO:0000259" key="5">
    <source>
        <dbReference type="Pfam" id="PF01420"/>
    </source>
</evidence>
<gene>
    <name evidence="6" type="ORF">BEN51_05055</name>
</gene>
<dbReference type="InterPro" id="IPR044946">
    <property type="entry name" value="Restrct_endonuc_typeI_TRD_sf"/>
</dbReference>
<feature type="coiled-coil region" evidence="4">
    <location>
        <begin position="360"/>
        <end position="387"/>
    </location>
</feature>
<evidence type="ECO:0000256" key="4">
    <source>
        <dbReference type="SAM" id="Coils"/>
    </source>
</evidence>
<evidence type="ECO:0000256" key="3">
    <source>
        <dbReference type="ARBA" id="ARBA00023125"/>
    </source>
</evidence>
<dbReference type="AlphaFoldDB" id="A0A343JBF1"/>
<dbReference type="SUPFAM" id="SSF116734">
    <property type="entry name" value="DNA methylase specificity domain"/>
    <property type="match status" value="2"/>
</dbReference>
<feature type="domain" description="Type I restriction modification DNA specificity" evidence="5">
    <location>
        <begin position="199"/>
        <end position="378"/>
    </location>
</feature>
<name>A0A343JBF1_9CLOT</name>
<feature type="domain" description="Type I restriction modification DNA specificity" evidence="5">
    <location>
        <begin position="12"/>
        <end position="172"/>
    </location>
</feature>
<comment type="similarity">
    <text evidence="1">Belongs to the type-I restriction system S methylase family.</text>
</comment>
<dbReference type="Proteomes" id="UP000264883">
    <property type="component" value="Chromosome"/>
</dbReference>
<keyword evidence="4" id="KW-0175">Coiled coil</keyword>
<dbReference type="Gene3D" id="3.90.220.20">
    <property type="entry name" value="DNA methylase specificity domains"/>
    <property type="match status" value="2"/>
</dbReference>
<evidence type="ECO:0000313" key="6">
    <source>
        <dbReference type="EMBL" id="ASW42859.1"/>
    </source>
</evidence>
<accession>A0A343JBF1</accession>
<dbReference type="InterPro" id="IPR000055">
    <property type="entry name" value="Restrct_endonuc_typeI_TRD"/>
</dbReference>
<keyword evidence="3" id="KW-0238">DNA-binding</keyword>
<dbReference type="GO" id="GO:0003677">
    <property type="term" value="F:DNA binding"/>
    <property type="evidence" value="ECO:0007669"/>
    <property type="project" value="UniProtKB-KW"/>
</dbReference>
<dbReference type="Pfam" id="PF01420">
    <property type="entry name" value="Methylase_S"/>
    <property type="match status" value="2"/>
</dbReference>
<sequence length="399" mass="45475">MGKFKNNNNTVPNGWQQKRIDEVSILTMGASPSSASYNEEKIGLPLIQGNADCRNRKTFPRIYTREITKECKVGDIIMTVRAPAGAISKSVHNACIGRGVCAIEPKINSEFLYQVLVHHENSWSRLSQGSTFEAISGSDIKSFTILVPTNKEQEKIAEILSTWDLAIEKQEQLIEKKKEFKKGLMQRLLSGEVRFKEFNDDWKFVSLGTIFERITQKNNINCTNVLTISAQNGLVNQEDYFNKSVSSKDLSGYYLLNKRDFAYNKSYSKGYPLGAIKRLNNYDEGVVSPLYICFRAKEKISTCFYEQYFESGFLNKEIFKIAQEGARNHGLLNISVTEFFKDIKIAKPSLEEQDKIAEVLIQADKEIELLQKELEALKLQKKGLMQRLLTGEVRVRISE</sequence>
<dbReference type="EMBL" id="CP016786">
    <property type="protein sequence ID" value="ASW42859.1"/>
    <property type="molecule type" value="Genomic_DNA"/>
</dbReference>
<dbReference type="PANTHER" id="PTHR30408">
    <property type="entry name" value="TYPE-1 RESTRICTION ENZYME ECOKI SPECIFICITY PROTEIN"/>
    <property type="match status" value="1"/>
</dbReference>
<dbReference type="RefSeq" id="WP_119864997.1">
    <property type="nucleotide sequence ID" value="NZ_CP016786.1"/>
</dbReference>
<protein>
    <recommendedName>
        <fullName evidence="5">Type I restriction modification DNA specificity domain-containing protein</fullName>
    </recommendedName>
</protein>
<dbReference type="CDD" id="cd17494">
    <property type="entry name" value="RMtype1_S_Sma198ORF994P-TRD2-CR2_like"/>
    <property type="match status" value="1"/>
</dbReference>
<dbReference type="KEGG" id="cia:BEN51_05055"/>
<keyword evidence="7" id="KW-1185">Reference proteome</keyword>
<dbReference type="GO" id="GO:0009307">
    <property type="term" value="P:DNA restriction-modification system"/>
    <property type="evidence" value="ECO:0007669"/>
    <property type="project" value="UniProtKB-KW"/>
</dbReference>
<reference evidence="6 7" key="1">
    <citation type="submission" date="2016-08" db="EMBL/GenBank/DDBJ databases">
        <title>Complete Genome Sequence Of The Indigo Reducing Clostridium isatidis DSM15098.</title>
        <authorList>
            <person name="Little G.T."/>
            <person name="Minton N.P."/>
        </authorList>
    </citation>
    <scope>NUCLEOTIDE SEQUENCE [LARGE SCALE GENOMIC DNA]</scope>
    <source>
        <strain evidence="6 7">DSM 15098</strain>
    </source>
</reference>
<dbReference type="OrthoDB" id="9811611at2"/>
<organism evidence="6 7">
    <name type="scientific">Clostridium isatidis</name>
    <dbReference type="NCBI Taxonomy" id="182773"/>
    <lineage>
        <taxon>Bacteria</taxon>
        <taxon>Bacillati</taxon>
        <taxon>Bacillota</taxon>
        <taxon>Clostridia</taxon>
        <taxon>Eubacteriales</taxon>
        <taxon>Clostridiaceae</taxon>
        <taxon>Clostridium</taxon>
    </lineage>
</organism>
<dbReference type="PANTHER" id="PTHR30408:SF12">
    <property type="entry name" value="TYPE I RESTRICTION ENZYME MJAVIII SPECIFICITY SUBUNIT"/>
    <property type="match status" value="1"/>
</dbReference>
<keyword evidence="2" id="KW-0680">Restriction system</keyword>
<dbReference type="REBASE" id="151748">
    <property type="entry name" value="S.Cis15098I"/>
</dbReference>
<evidence type="ECO:0000313" key="7">
    <source>
        <dbReference type="Proteomes" id="UP000264883"/>
    </source>
</evidence>
<evidence type="ECO:0000256" key="1">
    <source>
        <dbReference type="ARBA" id="ARBA00010923"/>
    </source>
</evidence>
<proteinExistence type="inferred from homology"/>